<comment type="caution">
    <text evidence="1">The sequence shown here is derived from an EMBL/GenBank/DDBJ whole genome shotgun (WGS) entry which is preliminary data.</text>
</comment>
<gene>
    <name evidence="1" type="ORF">JCM19237_6158</name>
</gene>
<accession>A0A090QJD7</accession>
<dbReference type="STRING" id="754436.JCM19237_6158"/>
<dbReference type="AlphaFoldDB" id="A0A090QJD7"/>
<proteinExistence type="predicted"/>
<evidence type="ECO:0000313" key="2">
    <source>
        <dbReference type="Proteomes" id="UP000029227"/>
    </source>
</evidence>
<sequence>MWSLSCGSVAADCLQERGYIFSANTVWSAAHELKHLR</sequence>
<reference evidence="1 2" key="1">
    <citation type="journal article" date="2014" name="Genome Announc.">
        <title>Draft Genome Sequences of Two Vibrionaceae Species, Vibrio ponticus C121 and Photobacterium aphoticum C119, Isolated as Coral Reef Microbiota.</title>
        <authorList>
            <person name="Al-saari N."/>
            <person name="Meirelles P.M."/>
            <person name="Mino S."/>
            <person name="Suda W."/>
            <person name="Oshima K."/>
            <person name="Hattori M."/>
            <person name="Ohkuma M."/>
            <person name="Thompson F.L."/>
            <person name="Gomez-Gil B."/>
            <person name="Sawabe T."/>
            <person name="Sawabe T."/>
        </authorList>
    </citation>
    <scope>NUCLEOTIDE SEQUENCE [LARGE SCALE GENOMIC DNA]</scope>
    <source>
        <strain evidence="1 2">JCM 19237</strain>
    </source>
</reference>
<protein>
    <submittedName>
        <fullName evidence="1">Uncharacterized protein</fullName>
    </submittedName>
</protein>
<evidence type="ECO:0000313" key="1">
    <source>
        <dbReference type="EMBL" id="GAL03265.1"/>
    </source>
</evidence>
<dbReference type="Proteomes" id="UP000029227">
    <property type="component" value="Unassembled WGS sequence"/>
</dbReference>
<dbReference type="EMBL" id="BBMN01000001">
    <property type="protein sequence ID" value="GAL03265.1"/>
    <property type="molecule type" value="Genomic_DNA"/>
</dbReference>
<organism evidence="1 2">
    <name type="scientific">Photobacterium aphoticum</name>
    <dbReference type="NCBI Taxonomy" id="754436"/>
    <lineage>
        <taxon>Bacteria</taxon>
        <taxon>Pseudomonadati</taxon>
        <taxon>Pseudomonadota</taxon>
        <taxon>Gammaproteobacteria</taxon>
        <taxon>Vibrionales</taxon>
        <taxon>Vibrionaceae</taxon>
        <taxon>Photobacterium</taxon>
    </lineage>
</organism>
<name>A0A090QJD7_9GAMM</name>